<sequence>LDIRASTMKDFEMFHRYNVKNILRKANELMADDKEELALQTLKEFVNNPNNRVASNGFRQIIIKSLHLCTELRKDETAKDMLAHYRQMCQLEDIHSFADVLLYYLKLADDKARITKLRLQDLREEEIDSNEIPERLLLAMAAEEEPLGLTGHLELSPWLRFLWKSYKHCLDLLSNNQHVELLYHIVLERAFYYCLNYRRKAEFCELGNIMMYHKELARQYHDDEHSVRLSKLERIVLYFRSHFVQFDVALKLQLWQACEACNCIANIQNLIVLSGCYPKPSKFAIYLEKAAMVFWKSNNIVFHTAALLQEFCMRKQADRAWFDKGNEKAVQLATRILLAILSISEADWLSMSAQYLDADDGIDRSHLIKSFFKRPGPPSKKNFIKEMMFLGVDLCALPEMLEFYEKLQSVQNPLTIAQELQPYLRFIEEYGNPEYQQYLDRLYSMICIKILKQLSRVHKTITMEKLYGLIPYFSEDRLERELAYASRRNVVHLRMNYLKKIVEFGSENPGISVEVEDEDNDDCLLDLPVVPTMPSVADIIDNHFSKVKCFMSEVSSYMGVFQQSVFRTDSPENWYVELCEKIKLTELHEEYMELKRRLRLERTREKEGRIVEQIRLKKEKSEKSLEMERKRTLEAGKCIILEHLEEDVRSGKSTKLLTLSTSSSTLTEEEIESSDDDDESFIEPQLDTVDDESYQNANKLKICEKNQDCFANAMQMGEIALHKAEEGEKSSTEYSLWCANNELKLADQTIDEQEAVLEMRNCLTTMLEDTGEFMKDIHQIDNLENMENTKISKEEQQLNEYQQCSSGSDLHEISEPGSCNLGQEEEEDNKPKVQELTRKIMACSLDKKRSSCRPNVDEIREMTWDEYLMLLKDDLSRRCLKTHRDPDAETFFHIQPIIRNKKKEISIFQSSSSSSPSTSSSCQDMRKIYQVEVKYNNVLFVEDDGHSRKHECKFMFRNDFVRFRRPNANEDLPGKDFCSYGTEPPDNVPITILIGVNKRVGSGSEMSTSLAELHELVLCRKPFQQKSPKLIQIKNQPAFQFATVRCCRKSISGLPPLSIIPENKENDDNDDADKDEDHP</sequence>
<feature type="region of interest" description="Disordered" evidence="5">
    <location>
        <begin position="1057"/>
        <end position="1079"/>
    </location>
</feature>
<dbReference type="GO" id="GO:0043614">
    <property type="term" value="C:multi-eIF complex"/>
    <property type="evidence" value="ECO:0007669"/>
    <property type="project" value="TreeGrafter"/>
</dbReference>
<protein>
    <submittedName>
        <fullName evidence="7">Eukaryotic translation initiation factor 3 subunit A</fullName>
    </submittedName>
</protein>
<gene>
    <name evidence="7" type="primary">eif3a</name>
    <name evidence="7" type="ORF">T11_18172</name>
</gene>
<evidence type="ECO:0000313" key="7">
    <source>
        <dbReference type="EMBL" id="KRZ03977.1"/>
    </source>
</evidence>
<dbReference type="GO" id="GO:0003743">
    <property type="term" value="F:translation initiation factor activity"/>
    <property type="evidence" value="ECO:0007669"/>
    <property type="project" value="UniProtKB-KW"/>
</dbReference>
<dbReference type="Proteomes" id="UP000055024">
    <property type="component" value="Unassembled WGS sequence"/>
</dbReference>
<feature type="non-terminal residue" evidence="7">
    <location>
        <position position="1"/>
    </location>
</feature>
<keyword evidence="3" id="KW-0648">Protein biosynthesis</keyword>
<dbReference type="EMBL" id="JYDP01000176">
    <property type="protein sequence ID" value="KRZ03977.1"/>
    <property type="molecule type" value="Genomic_DNA"/>
</dbReference>
<accession>A0A0V1H0M9</accession>
<evidence type="ECO:0000313" key="8">
    <source>
        <dbReference type="Proteomes" id="UP000055024"/>
    </source>
</evidence>
<feature type="domain" description="eIF3a PCI" evidence="6">
    <location>
        <begin position="21"/>
        <end position="413"/>
    </location>
</feature>
<dbReference type="OrthoDB" id="18884at2759"/>
<keyword evidence="2 7" id="KW-0396">Initiation factor</keyword>
<feature type="coiled-coil region" evidence="4">
    <location>
        <begin position="584"/>
        <end position="631"/>
    </location>
</feature>
<proteinExistence type="predicted"/>
<evidence type="ECO:0000256" key="2">
    <source>
        <dbReference type="ARBA" id="ARBA00022540"/>
    </source>
</evidence>
<dbReference type="GO" id="GO:0001732">
    <property type="term" value="P:formation of cytoplasmic translation initiation complex"/>
    <property type="evidence" value="ECO:0007669"/>
    <property type="project" value="TreeGrafter"/>
</dbReference>
<dbReference type="Gene3D" id="4.10.860.10">
    <property type="entry name" value="UVR domain"/>
    <property type="match status" value="1"/>
</dbReference>
<dbReference type="STRING" id="268475.A0A0V1H0M9"/>
<feature type="region of interest" description="Disordered" evidence="5">
    <location>
        <begin position="661"/>
        <end position="681"/>
    </location>
</feature>
<organism evidence="7 8">
    <name type="scientific">Trichinella zimbabwensis</name>
    <dbReference type="NCBI Taxonomy" id="268475"/>
    <lineage>
        <taxon>Eukaryota</taxon>
        <taxon>Metazoa</taxon>
        <taxon>Ecdysozoa</taxon>
        <taxon>Nematoda</taxon>
        <taxon>Enoplea</taxon>
        <taxon>Dorylaimia</taxon>
        <taxon>Trichinellida</taxon>
        <taxon>Trichinellidae</taxon>
        <taxon>Trichinella</taxon>
    </lineage>
</organism>
<feature type="compositionally biased region" description="Acidic residues" evidence="5">
    <location>
        <begin position="1065"/>
        <end position="1079"/>
    </location>
</feature>
<keyword evidence="8" id="KW-1185">Reference proteome</keyword>
<keyword evidence="1" id="KW-0963">Cytoplasm</keyword>
<evidence type="ECO:0000256" key="1">
    <source>
        <dbReference type="ARBA" id="ARBA00022490"/>
    </source>
</evidence>
<dbReference type="Gene3D" id="1.25.40.860">
    <property type="match status" value="2"/>
</dbReference>
<evidence type="ECO:0000259" key="6">
    <source>
        <dbReference type="Pfam" id="PF22591"/>
    </source>
</evidence>
<dbReference type="GO" id="GO:0071540">
    <property type="term" value="C:eukaryotic translation initiation factor 3 complex, eIF3e"/>
    <property type="evidence" value="ECO:0007669"/>
    <property type="project" value="TreeGrafter"/>
</dbReference>
<dbReference type="Pfam" id="PF22591">
    <property type="entry name" value="eIF3a_PCI_TPR-like"/>
    <property type="match status" value="1"/>
</dbReference>
<evidence type="ECO:0000256" key="3">
    <source>
        <dbReference type="ARBA" id="ARBA00022917"/>
    </source>
</evidence>
<dbReference type="AlphaFoldDB" id="A0A0V1H0M9"/>
<name>A0A0V1H0M9_9BILA</name>
<feature type="compositionally biased region" description="Acidic residues" evidence="5">
    <location>
        <begin position="667"/>
        <end position="681"/>
    </location>
</feature>
<reference evidence="7 8" key="1">
    <citation type="submission" date="2015-01" db="EMBL/GenBank/DDBJ databases">
        <title>Evolution of Trichinella species and genotypes.</title>
        <authorList>
            <person name="Korhonen P.K."/>
            <person name="Edoardo P."/>
            <person name="Giuseppe L.R."/>
            <person name="Gasser R.B."/>
        </authorList>
    </citation>
    <scope>NUCLEOTIDE SEQUENCE [LARGE SCALE GENOMIC DNA]</scope>
    <source>
        <strain evidence="7">ISS1029</strain>
    </source>
</reference>
<evidence type="ECO:0000256" key="4">
    <source>
        <dbReference type="SAM" id="Coils"/>
    </source>
</evidence>
<dbReference type="GO" id="GO:0003729">
    <property type="term" value="F:mRNA binding"/>
    <property type="evidence" value="ECO:0007669"/>
    <property type="project" value="TreeGrafter"/>
</dbReference>
<dbReference type="InterPro" id="IPR054711">
    <property type="entry name" value="eIF3a_PCI_TPR-like"/>
</dbReference>
<dbReference type="PANTHER" id="PTHR14005">
    <property type="entry name" value="EUKARYOTIC TRANSLATION INITIATION FACTOR 3, THETA SUBUNIT"/>
    <property type="match status" value="1"/>
</dbReference>
<keyword evidence="4" id="KW-0175">Coiled coil</keyword>
<dbReference type="PANTHER" id="PTHR14005:SF0">
    <property type="entry name" value="EUKARYOTIC TRANSLATION INITIATION FACTOR 3 SUBUNIT A"/>
    <property type="match status" value="1"/>
</dbReference>
<dbReference type="InterPro" id="IPR027512">
    <property type="entry name" value="EIF3A"/>
</dbReference>
<dbReference type="GO" id="GO:0071541">
    <property type="term" value="C:eukaryotic translation initiation factor 3 complex, eIF3m"/>
    <property type="evidence" value="ECO:0007669"/>
    <property type="project" value="TreeGrafter"/>
</dbReference>
<dbReference type="GO" id="GO:0002188">
    <property type="term" value="P:translation reinitiation"/>
    <property type="evidence" value="ECO:0007669"/>
    <property type="project" value="TreeGrafter"/>
</dbReference>
<evidence type="ECO:0000256" key="5">
    <source>
        <dbReference type="SAM" id="MobiDB-lite"/>
    </source>
</evidence>
<comment type="caution">
    <text evidence="7">The sequence shown here is derived from an EMBL/GenBank/DDBJ whole genome shotgun (WGS) entry which is preliminary data.</text>
</comment>